<evidence type="ECO:0000313" key="3">
    <source>
        <dbReference type="Proteomes" id="UP001633002"/>
    </source>
</evidence>
<evidence type="ECO:0000313" key="2">
    <source>
        <dbReference type="EMBL" id="KAL3679322.1"/>
    </source>
</evidence>
<feature type="region of interest" description="Disordered" evidence="1">
    <location>
        <begin position="109"/>
        <end position="161"/>
    </location>
</feature>
<name>A0ABD3GJD9_9MARC</name>
<dbReference type="Proteomes" id="UP001633002">
    <property type="component" value="Unassembled WGS sequence"/>
</dbReference>
<proteinExistence type="predicted"/>
<accession>A0ABD3GJD9</accession>
<sequence length="238" mass="26051">MVGTRIEKFGSGFFPSRPIPHRAPSLDLVGLRGESSSSAVNRRLHGAPVLPQLPPSSNIFGVEPLGGNQRLGSAAGLWHGFPPGRDIHLPSADQRVDVNFSFRQDLPPADVPSLSGFGQGIPPGRDVPLPDSSAEDEEDEEEIPRPAADDDAEMDSGNESEGNLSGCFYWHDWKTQVLCEVKRDEHLAEMSWVGRNKFKECEKTQWEKTVGENESYHGVPGCETEGLAAEKQVWHSAL</sequence>
<evidence type="ECO:0000256" key="1">
    <source>
        <dbReference type="SAM" id="MobiDB-lite"/>
    </source>
</evidence>
<feature type="compositionally biased region" description="Acidic residues" evidence="1">
    <location>
        <begin position="133"/>
        <end position="142"/>
    </location>
</feature>
<reference evidence="2 3" key="1">
    <citation type="submission" date="2024-09" db="EMBL/GenBank/DDBJ databases">
        <title>Chromosome-scale assembly of Riccia sorocarpa.</title>
        <authorList>
            <person name="Paukszto L."/>
        </authorList>
    </citation>
    <scope>NUCLEOTIDE SEQUENCE [LARGE SCALE GENOMIC DNA]</scope>
    <source>
        <strain evidence="2">LP-2024</strain>
        <tissue evidence="2">Aerial parts of the thallus</tissue>
    </source>
</reference>
<dbReference type="EMBL" id="JBJQOH010000007">
    <property type="protein sequence ID" value="KAL3679322.1"/>
    <property type="molecule type" value="Genomic_DNA"/>
</dbReference>
<keyword evidence="3" id="KW-1185">Reference proteome</keyword>
<feature type="compositionally biased region" description="Acidic residues" evidence="1">
    <location>
        <begin position="149"/>
        <end position="158"/>
    </location>
</feature>
<comment type="caution">
    <text evidence="2">The sequence shown here is derived from an EMBL/GenBank/DDBJ whole genome shotgun (WGS) entry which is preliminary data.</text>
</comment>
<protein>
    <submittedName>
        <fullName evidence="2">Uncharacterized protein</fullName>
    </submittedName>
</protein>
<dbReference type="AlphaFoldDB" id="A0ABD3GJD9"/>
<gene>
    <name evidence="2" type="ORF">R1sor_022278</name>
</gene>
<organism evidence="2 3">
    <name type="scientific">Riccia sorocarpa</name>
    <dbReference type="NCBI Taxonomy" id="122646"/>
    <lineage>
        <taxon>Eukaryota</taxon>
        <taxon>Viridiplantae</taxon>
        <taxon>Streptophyta</taxon>
        <taxon>Embryophyta</taxon>
        <taxon>Marchantiophyta</taxon>
        <taxon>Marchantiopsida</taxon>
        <taxon>Marchantiidae</taxon>
        <taxon>Marchantiales</taxon>
        <taxon>Ricciaceae</taxon>
        <taxon>Riccia</taxon>
    </lineage>
</organism>